<evidence type="ECO:0000259" key="3">
    <source>
        <dbReference type="PROSITE" id="PS50977"/>
    </source>
</evidence>
<feature type="domain" description="HTH tetR-type" evidence="3">
    <location>
        <begin position="6"/>
        <end position="66"/>
    </location>
</feature>
<protein>
    <submittedName>
        <fullName evidence="4">TetR/AcrR family transcriptional regulator</fullName>
    </submittedName>
</protein>
<dbReference type="Proteomes" id="UP000565468">
    <property type="component" value="Unassembled WGS sequence"/>
</dbReference>
<dbReference type="PROSITE" id="PS50977">
    <property type="entry name" value="HTH_TETR_2"/>
    <property type="match status" value="1"/>
</dbReference>
<dbReference type="Gene3D" id="1.10.357.10">
    <property type="entry name" value="Tetracycline Repressor, domain 2"/>
    <property type="match status" value="1"/>
</dbReference>
<comment type="caution">
    <text evidence="4">The sequence shown here is derived from an EMBL/GenBank/DDBJ whole genome shotgun (WGS) entry which is preliminary data.</text>
</comment>
<dbReference type="AlphaFoldDB" id="A0A848M2R7"/>
<dbReference type="RefSeq" id="WP_169503213.1">
    <property type="nucleotide sequence ID" value="NZ_JABBPN010000001.1"/>
</dbReference>
<accession>A0A848M2R7</accession>
<organism evidence="4 5">
    <name type="scientific">Paenibacillus lemnae</name>
    <dbReference type="NCBI Taxonomy" id="1330551"/>
    <lineage>
        <taxon>Bacteria</taxon>
        <taxon>Bacillati</taxon>
        <taxon>Bacillota</taxon>
        <taxon>Bacilli</taxon>
        <taxon>Bacillales</taxon>
        <taxon>Paenibacillaceae</taxon>
        <taxon>Paenibacillus</taxon>
    </lineage>
</organism>
<dbReference type="InterPro" id="IPR009057">
    <property type="entry name" value="Homeodomain-like_sf"/>
</dbReference>
<dbReference type="PANTHER" id="PTHR43479:SF22">
    <property type="entry name" value="TRANSCRIPTIONAL REGULATOR, TETR FAMILY"/>
    <property type="match status" value="1"/>
</dbReference>
<keyword evidence="1 2" id="KW-0238">DNA-binding</keyword>
<dbReference type="PRINTS" id="PR00455">
    <property type="entry name" value="HTHTETR"/>
</dbReference>
<dbReference type="PANTHER" id="PTHR43479">
    <property type="entry name" value="ACREF/ENVCD OPERON REPRESSOR-RELATED"/>
    <property type="match status" value="1"/>
</dbReference>
<feature type="DNA-binding region" description="H-T-H motif" evidence="2">
    <location>
        <begin position="29"/>
        <end position="48"/>
    </location>
</feature>
<evidence type="ECO:0000256" key="2">
    <source>
        <dbReference type="PROSITE-ProRule" id="PRU00335"/>
    </source>
</evidence>
<dbReference type="SUPFAM" id="SSF46689">
    <property type="entry name" value="Homeodomain-like"/>
    <property type="match status" value="1"/>
</dbReference>
<sequence>MADKTAEKRKQILVTALQLFSTKGSAGTSMQEIAEVCGMSKGSLYLHFKSKEELERSIYEFIAYRIRDEIVQVDQESGLAPREQLLKQAEILLVHFLEVREFLLKQSFEAHPGKNPVDLECFHGDLSQALIWFKNKLRAVYGLDIEPYTMEIAMFVAGMLGSYIRFLFVPGLPLNVGTLAVHLITMLDDVTASLLRRSPEPLVPISAWESLGFVAPEEAYYSRHPLVVIKALRADLKGIPMDHAQRSDALDSLDVMERELLGLQPRRAILKGMLANLMEIGQGGDVLIELQGIIHNVVEVYLPAQDRADHTNSK</sequence>
<dbReference type="Pfam" id="PF00440">
    <property type="entry name" value="TetR_N"/>
    <property type="match status" value="1"/>
</dbReference>
<evidence type="ECO:0000313" key="4">
    <source>
        <dbReference type="EMBL" id="NMO94530.1"/>
    </source>
</evidence>
<dbReference type="EMBL" id="JABBPN010000001">
    <property type="protein sequence ID" value="NMO94530.1"/>
    <property type="molecule type" value="Genomic_DNA"/>
</dbReference>
<evidence type="ECO:0000313" key="5">
    <source>
        <dbReference type="Proteomes" id="UP000565468"/>
    </source>
</evidence>
<name>A0A848M2R7_PAELE</name>
<evidence type="ECO:0000256" key="1">
    <source>
        <dbReference type="ARBA" id="ARBA00023125"/>
    </source>
</evidence>
<dbReference type="InterPro" id="IPR050624">
    <property type="entry name" value="HTH-type_Tx_Regulator"/>
</dbReference>
<proteinExistence type="predicted"/>
<dbReference type="InterPro" id="IPR001647">
    <property type="entry name" value="HTH_TetR"/>
</dbReference>
<keyword evidence="5" id="KW-1185">Reference proteome</keyword>
<dbReference type="GO" id="GO:0003677">
    <property type="term" value="F:DNA binding"/>
    <property type="evidence" value="ECO:0007669"/>
    <property type="project" value="UniProtKB-UniRule"/>
</dbReference>
<gene>
    <name evidence="4" type="ORF">HII30_01845</name>
</gene>
<reference evidence="4 5" key="1">
    <citation type="submission" date="2020-04" db="EMBL/GenBank/DDBJ databases">
        <title>Paenibacillus algicola sp. nov., a novel marine bacterium producing alginate lyase.</title>
        <authorList>
            <person name="Huang H."/>
        </authorList>
    </citation>
    <scope>NUCLEOTIDE SEQUENCE [LARGE SCALE GENOMIC DNA]</scope>
    <source>
        <strain evidence="4 5">L7-75</strain>
    </source>
</reference>